<dbReference type="Proteomes" id="UP000217790">
    <property type="component" value="Unassembled WGS sequence"/>
</dbReference>
<gene>
    <name evidence="1" type="ORF">ARMGADRAFT_1144083</name>
</gene>
<accession>A0A2H3D266</accession>
<sequence>MPAELTDSKVKRRTRRKGTKDFYNLDSALAQEVEDRHSRGELCACRYPILCPLKSFSVEVVPPFVLTTGQGTHFVLAATKHLHWRVARLTGHSSQIFPSRCCMATSRKVKVHPVLMYQWPLQEVLANLGKMKATICEKECEHSGSLLVQLLQMLKGSSRHLDCRPSLQGSKVV</sequence>
<evidence type="ECO:0000313" key="2">
    <source>
        <dbReference type="Proteomes" id="UP000217790"/>
    </source>
</evidence>
<dbReference type="AlphaFoldDB" id="A0A2H3D266"/>
<organism evidence="1 2">
    <name type="scientific">Armillaria gallica</name>
    <name type="common">Bulbous honey fungus</name>
    <name type="synonym">Armillaria bulbosa</name>
    <dbReference type="NCBI Taxonomy" id="47427"/>
    <lineage>
        <taxon>Eukaryota</taxon>
        <taxon>Fungi</taxon>
        <taxon>Dikarya</taxon>
        <taxon>Basidiomycota</taxon>
        <taxon>Agaricomycotina</taxon>
        <taxon>Agaricomycetes</taxon>
        <taxon>Agaricomycetidae</taxon>
        <taxon>Agaricales</taxon>
        <taxon>Marasmiineae</taxon>
        <taxon>Physalacriaceae</taxon>
        <taxon>Armillaria</taxon>
    </lineage>
</organism>
<evidence type="ECO:0000313" key="1">
    <source>
        <dbReference type="EMBL" id="PBK81606.1"/>
    </source>
</evidence>
<keyword evidence="2" id="KW-1185">Reference proteome</keyword>
<reference evidence="2" key="1">
    <citation type="journal article" date="2017" name="Nat. Ecol. Evol.">
        <title>Genome expansion and lineage-specific genetic innovations in the forest pathogenic fungi Armillaria.</title>
        <authorList>
            <person name="Sipos G."/>
            <person name="Prasanna A.N."/>
            <person name="Walter M.C."/>
            <person name="O'Connor E."/>
            <person name="Balint B."/>
            <person name="Krizsan K."/>
            <person name="Kiss B."/>
            <person name="Hess J."/>
            <person name="Varga T."/>
            <person name="Slot J."/>
            <person name="Riley R."/>
            <person name="Boka B."/>
            <person name="Rigling D."/>
            <person name="Barry K."/>
            <person name="Lee J."/>
            <person name="Mihaltcheva S."/>
            <person name="LaButti K."/>
            <person name="Lipzen A."/>
            <person name="Waldron R."/>
            <person name="Moloney N.M."/>
            <person name="Sperisen C."/>
            <person name="Kredics L."/>
            <person name="Vagvoelgyi C."/>
            <person name="Patrignani A."/>
            <person name="Fitzpatrick D."/>
            <person name="Nagy I."/>
            <person name="Doyle S."/>
            <person name="Anderson J.B."/>
            <person name="Grigoriev I.V."/>
            <person name="Gueldener U."/>
            <person name="Muensterkoetter M."/>
            <person name="Nagy L.G."/>
        </authorList>
    </citation>
    <scope>NUCLEOTIDE SEQUENCE [LARGE SCALE GENOMIC DNA]</scope>
    <source>
        <strain evidence="2">Ar21-2</strain>
    </source>
</reference>
<dbReference type="OrthoDB" id="424974at2759"/>
<dbReference type="InParanoid" id="A0A2H3D266"/>
<name>A0A2H3D266_ARMGA</name>
<proteinExistence type="predicted"/>
<protein>
    <submittedName>
        <fullName evidence="1">Uncharacterized protein</fullName>
    </submittedName>
</protein>
<dbReference type="EMBL" id="KZ293727">
    <property type="protein sequence ID" value="PBK81606.1"/>
    <property type="molecule type" value="Genomic_DNA"/>
</dbReference>